<evidence type="ECO:0000313" key="3">
    <source>
        <dbReference type="Proteomes" id="UP000015102"/>
    </source>
</evidence>
<dbReference type="Proteomes" id="UP000015102">
    <property type="component" value="Unassembled WGS sequence"/>
</dbReference>
<dbReference type="HOGENOM" id="CLU_895137_0_0_1"/>
<proteinExistence type="predicted"/>
<dbReference type="OMA" id="FRIHRTE"/>
<evidence type="ECO:0000313" key="2">
    <source>
        <dbReference type="EnsemblMetazoa" id="MESCA007265-PA"/>
    </source>
</evidence>
<reference evidence="2" key="2">
    <citation type="submission" date="2015-06" db="UniProtKB">
        <authorList>
            <consortium name="EnsemblMetazoa"/>
        </authorList>
    </citation>
    <scope>IDENTIFICATION</scope>
</reference>
<protein>
    <submittedName>
        <fullName evidence="2">Uncharacterized protein</fullName>
    </submittedName>
</protein>
<feature type="compositionally biased region" description="Acidic residues" evidence="1">
    <location>
        <begin position="264"/>
        <end position="282"/>
    </location>
</feature>
<dbReference type="AlphaFoldDB" id="T1GU57"/>
<sequence>MYSYESIESKTKSTFPNRTIALVQVEIVPINEDKYLCFSCNNWLINWHSLQCVNSNEEESAESSSSGNFRNQLNNGGASISKERMHKMKKRNGFYFSKRSRKRSLIRAACKLCGTSAVFLGTSVDRPLHCNKCQRILKWRSEYLKSLLVVKDVEKEETSAEPPTTRVAQIPPITNSMDKQNLVNSSYTFVRYQRPLIDGKVVSMLRRCGTTLTREKEDNQKPQIMSPRKKQRQVWSRQVDENEIVIDFNLAITEVIGTYQLSSDVEETDTDSGIDGDFDGEESSSSSSASFNIDDIRRKLPKGLSVSVTNA</sequence>
<organism evidence="2 3">
    <name type="scientific">Megaselia scalaris</name>
    <name type="common">Humpbacked fly</name>
    <name type="synonym">Phora scalaris</name>
    <dbReference type="NCBI Taxonomy" id="36166"/>
    <lineage>
        <taxon>Eukaryota</taxon>
        <taxon>Metazoa</taxon>
        <taxon>Ecdysozoa</taxon>
        <taxon>Arthropoda</taxon>
        <taxon>Hexapoda</taxon>
        <taxon>Insecta</taxon>
        <taxon>Pterygota</taxon>
        <taxon>Neoptera</taxon>
        <taxon>Endopterygota</taxon>
        <taxon>Diptera</taxon>
        <taxon>Brachycera</taxon>
        <taxon>Muscomorpha</taxon>
        <taxon>Platypezoidea</taxon>
        <taxon>Phoridae</taxon>
        <taxon>Megaseliini</taxon>
        <taxon>Megaselia</taxon>
    </lineage>
</organism>
<keyword evidence="3" id="KW-1185">Reference proteome</keyword>
<dbReference type="STRING" id="36166.T1GU57"/>
<name>T1GU57_MEGSC</name>
<feature type="compositionally biased region" description="Polar residues" evidence="1">
    <location>
        <begin position="67"/>
        <end position="78"/>
    </location>
</feature>
<feature type="compositionally biased region" description="Low complexity" evidence="1">
    <location>
        <begin position="283"/>
        <end position="292"/>
    </location>
</feature>
<reference evidence="3" key="1">
    <citation type="submission" date="2013-02" db="EMBL/GenBank/DDBJ databases">
        <authorList>
            <person name="Hughes D."/>
        </authorList>
    </citation>
    <scope>NUCLEOTIDE SEQUENCE</scope>
    <source>
        <strain>Durham</strain>
        <strain evidence="3">NC isolate 2 -- Noor lab</strain>
    </source>
</reference>
<feature type="region of interest" description="Disordered" evidence="1">
    <location>
        <begin position="62"/>
        <end position="82"/>
    </location>
</feature>
<feature type="region of interest" description="Disordered" evidence="1">
    <location>
        <begin position="213"/>
        <end position="232"/>
    </location>
</feature>
<dbReference type="EMBL" id="CAQQ02082764">
    <property type="status" value="NOT_ANNOTATED_CDS"/>
    <property type="molecule type" value="Genomic_DNA"/>
</dbReference>
<feature type="region of interest" description="Disordered" evidence="1">
    <location>
        <begin position="263"/>
        <end position="292"/>
    </location>
</feature>
<accession>T1GU57</accession>
<dbReference type="EMBL" id="CAQQ02082766">
    <property type="status" value="NOT_ANNOTATED_CDS"/>
    <property type="molecule type" value="Genomic_DNA"/>
</dbReference>
<dbReference type="EnsemblMetazoa" id="MESCA007265-RA">
    <property type="protein sequence ID" value="MESCA007265-PA"/>
    <property type="gene ID" value="MESCA007265"/>
</dbReference>
<evidence type="ECO:0000256" key="1">
    <source>
        <dbReference type="SAM" id="MobiDB-lite"/>
    </source>
</evidence>
<dbReference type="EMBL" id="CAQQ02082763">
    <property type="status" value="NOT_ANNOTATED_CDS"/>
    <property type="molecule type" value="Genomic_DNA"/>
</dbReference>
<dbReference type="EMBL" id="CAQQ02082765">
    <property type="status" value="NOT_ANNOTATED_CDS"/>
    <property type="molecule type" value="Genomic_DNA"/>
</dbReference>